<name>A0A8B8E816_CRAVI</name>
<feature type="signal peptide" evidence="1">
    <location>
        <begin position="1"/>
        <end position="18"/>
    </location>
</feature>
<dbReference type="KEGG" id="cvn:111132253"/>
<feature type="chain" id="PRO_5034646478" evidence="1">
    <location>
        <begin position="19"/>
        <end position="110"/>
    </location>
</feature>
<reference evidence="3" key="1">
    <citation type="submission" date="2025-08" db="UniProtKB">
        <authorList>
            <consortium name="RefSeq"/>
        </authorList>
    </citation>
    <scope>IDENTIFICATION</scope>
    <source>
        <tissue evidence="3">Whole sample</tissue>
    </source>
</reference>
<proteinExistence type="predicted"/>
<dbReference type="GeneID" id="111132253"/>
<dbReference type="RefSeq" id="XP_022335753.1">
    <property type="nucleotide sequence ID" value="XM_022480045.1"/>
</dbReference>
<evidence type="ECO:0000256" key="1">
    <source>
        <dbReference type="SAM" id="SignalP"/>
    </source>
</evidence>
<accession>A0A8B8E816</accession>
<organism evidence="2 3">
    <name type="scientific">Crassostrea virginica</name>
    <name type="common">Eastern oyster</name>
    <dbReference type="NCBI Taxonomy" id="6565"/>
    <lineage>
        <taxon>Eukaryota</taxon>
        <taxon>Metazoa</taxon>
        <taxon>Spiralia</taxon>
        <taxon>Lophotrochozoa</taxon>
        <taxon>Mollusca</taxon>
        <taxon>Bivalvia</taxon>
        <taxon>Autobranchia</taxon>
        <taxon>Pteriomorphia</taxon>
        <taxon>Ostreida</taxon>
        <taxon>Ostreoidea</taxon>
        <taxon>Ostreidae</taxon>
        <taxon>Crassostrea</taxon>
    </lineage>
</organism>
<protein>
    <submittedName>
        <fullName evidence="3">Uncharacterized protein LOC111132253</fullName>
    </submittedName>
</protein>
<dbReference type="Proteomes" id="UP000694844">
    <property type="component" value="Chromosome 5"/>
</dbReference>
<sequence>MGLERLIFFSILLSTADLRETGGPSQCVIIQEKETLAVPFTIPSYLKSNDKSQCQVEIADTEMLRCGLTDVYIKPECVCSFHSVYEPDYHVFSSCPEGAQSDIVIELKYV</sequence>
<dbReference type="AlphaFoldDB" id="A0A8B8E816"/>
<keyword evidence="2" id="KW-1185">Reference proteome</keyword>
<gene>
    <name evidence="3" type="primary">LOC111132253</name>
</gene>
<keyword evidence="1" id="KW-0732">Signal</keyword>
<evidence type="ECO:0000313" key="2">
    <source>
        <dbReference type="Proteomes" id="UP000694844"/>
    </source>
</evidence>
<evidence type="ECO:0000313" key="3">
    <source>
        <dbReference type="RefSeq" id="XP_022335753.1"/>
    </source>
</evidence>